<keyword evidence="3" id="KW-1185">Reference proteome</keyword>
<feature type="region of interest" description="Disordered" evidence="1">
    <location>
        <begin position="1"/>
        <end position="38"/>
    </location>
</feature>
<dbReference type="Proteomes" id="UP000465112">
    <property type="component" value="Chromosome 4"/>
</dbReference>
<proteinExistence type="predicted"/>
<accession>A0A6A5EPM9</accession>
<protein>
    <submittedName>
        <fullName evidence="2">Uncharacterized protein</fullName>
    </submittedName>
</protein>
<organism evidence="2 3">
    <name type="scientific">Perca fluviatilis</name>
    <name type="common">European perch</name>
    <dbReference type="NCBI Taxonomy" id="8168"/>
    <lineage>
        <taxon>Eukaryota</taxon>
        <taxon>Metazoa</taxon>
        <taxon>Chordata</taxon>
        <taxon>Craniata</taxon>
        <taxon>Vertebrata</taxon>
        <taxon>Euteleostomi</taxon>
        <taxon>Actinopterygii</taxon>
        <taxon>Neopterygii</taxon>
        <taxon>Teleostei</taxon>
        <taxon>Neoteleostei</taxon>
        <taxon>Acanthomorphata</taxon>
        <taxon>Eupercaria</taxon>
        <taxon>Perciformes</taxon>
        <taxon>Percoidei</taxon>
        <taxon>Percidae</taxon>
        <taxon>Percinae</taxon>
        <taxon>Perca</taxon>
    </lineage>
</organism>
<name>A0A6A5EPM9_PERFL</name>
<evidence type="ECO:0000313" key="2">
    <source>
        <dbReference type="EMBL" id="KAF1391327.1"/>
    </source>
</evidence>
<dbReference type="EMBL" id="VHII01000004">
    <property type="protein sequence ID" value="KAF1391327.1"/>
    <property type="molecule type" value="Genomic_DNA"/>
</dbReference>
<evidence type="ECO:0000313" key="3">
    <source>
        <dbReference type="Proteomes" id="UP000465112"/>
    </source>
</evidence>
<feature type="compositionally biased region" description="Basic and acidic residues" evidence="1">
    <location>
        <begin position="1"/>
        <end position="15"/>
    </location>
</feature>
<gene>
    <name evidence="2" type="ORF">PFLUV_G00040970</name>
</gene>
<reference evidence="2 3" key="1">
    <citation type="submission" date="2019-06" db="EMBL/GenBank/DDBJ databases">
        <title>A chromosome-scale genome assembly of the European perch, Perca fluviatilis.</title>
        <authorList>
            <person name="Roques C."/>
            <person name="Zahm M."/>
            <person name="Cabau C."/>
            <person name="Klopp C."/>
            <person name="Bouchez O."/>
            <person name="Donnadieu C."/>
            <person name="Kuhl H."/>
            <person name="Gislard M."/>
            <person name="Guendouz S."/>
            <person name="Journot L."/>
            <person name="Haffray P."/>
            <person name="Bestin A."/>
            <person name="Morvezen R."/>
            <person name="Feron R."/>
            <person name="Wen M."/>
            <person name="Jouanno E."/>
            <person name="Herpin A."/>
            <person name="Schartl M."/>
            <person name="Postlethwait J."/>
            <person name="Schaerlinger B."/>
            <person name="Chardard D."/>
            <person name="Lecocq T."/>
            <person name="Poncet C."/>
            <person name="Jaffrelo L."/>
            <person name="Lampietro C."/>
            <person name="Guiguen Y."/>
        </authorList>
    </citation>
    <scope>NUCLEOTIDE SEQUENCE [LARGE SCALE GENOMIC DNA]</scope>
    <source>
        <tissue evidence="2">Blood</tissue>
    </source>
</reference>
<dbReference type="AlphaFoldDB" id="A0A6A5EPM9"/>
<comment type="caution">
    <text evidence="2">The sequence shown here is derived from an EMBL/GenBank/DDBJ whole genome shotgun (WGS) entry which is preliminary data.</text>
</comment>
<sequence>MGEGGGHGEHEEGLRETPTTTASGKKWESVKPLPPTLCPGKVTYEKEADSWQSPVDVLKPRLLSRRTV</sequence>
<evidence type="ECO:0000256" key="1">
    <source>
        <dbReference type="SAM" id="MobiDB-lite"/>
    </source>
</evidence>